<dbReference type="Proteomes" id="UP001501470">
    <property type="component" value="Unassembled WGS sequence"/>
</dbReference>
<evidence type="ECO:0000313" key="2">
    <source>
        <dbReference type="EMBL" id="GAA1563194.1"/>
    </source>
</evidence>
<comment type="caution">
    <text evidence="2">The sequence shown here is derived from an EMBL/GenBank/DDBJ whole genome shotgun (WGS) entry which is preliminary data.</text>
</comment>
<protein>
    <submittedName>
        <fullName evidence="2">SDR family oxidoreductase</fullName>
    </submittedName>
</protein>
<accession>A0ABP4NKB7</accession>
<dbReference type="Gene3D" id="3.90.25.10">
    <property type="entry name" value="UDP-galactose 4-epimerase, domain 1"/>
    <property type="match status" value="1"/>
</dbReference>
<sequence>MIVVTGATGQFGHHVVENLIKMGVPAERIAVAVRSPEKAGDLAGRGVQVRQADYDRPDTLAAAFTGADKLLFVSTTGPDDLRIIQHRAVVDAAKAAGVGLVAYTSIADADTNPINVARVHRDTEQALAASGLPTVLLRNGWYTENYTAALAGAVERGAIVGSAGQGRIASATRGDLAEAAAIVLAGQQPQSGKVYVLTGEVAWSLPELAAEAAAASGKPVTYTDLPAERYAHILTGAGLPDFLVELLVDTDVKVSQGALQTVTSDLATLLGRPTTTLREAVIAALRH</sequence>
<dbReference type="InterPro" id="IPR036291">
    <property type="entry name" value="NAD(P)-bd_dom_sf"/>
</dbReference>
<proteinExistence type="predicted"/>
<dbReference type="Pfam" id="PF13460">
    <property type="entry name" value="NAD_binding_10"/>
    <property type="match status" value="1"/>
</dbReference>
<gene>
    <name evidence="2" type="ORF">GCM10009827_100940</name>
</gene>
<feature type="domain" description="NAD(P)-binding" evidence="1">
    <location>
        <begin position="6"/>
        <end position="183"/>
    </location>
</feature>
<organism evidence="2 3">
    <name type="scientific">Dactylosporangium maewongense</name>
    <dbReference type="NCBI Taxonomy" id="634393"/>
    <lineage>
        <taxon>Bacteria</taxon>
        <taxon>Bacillati</taxon>
        <taxon>Actinomycetota</taxon>
        <taxon>Actinomycetes</taxon>
        <taxon>Micromonosporales</taxon>
        <taxon>Micromonosporaceae</taxon>
        <taxon>Dactylosporangium</taxon>
    </lineage>
</organism>
<dbReference type="CDD" id="cd05269">
    <property type="entry name" value="TMR_SDR_a"/>
    <property type="match status" value="1"/>
</dbReference>
<reference evidence="3" key="1">
    <citation type="journal article" date="2019" name="Int. J. Syst. Evol. Microbiol.">
        <title>The Global Catalogue of Microorganisms (GCM) 10K type strain sequencing project: providing services to taxonomists for standard genome sequencing and annotation.</title>
        <authorList>
            <consortium name="The Broad Institute Genomics Platform"/>
            <consortium name="The Broad Institute Genome Sequencing Center for Infectious Disease"/>
            <person name="Wu L."/>
            <person name="Ma J."/>
        </authorList>
    </citation>
    <scope>NUCLEOTIDE SEQUENCE [LARGE SCALE GENOMIC DNA]</scope>
    <source>
        <strain evidence="3">JCM 15933</strain>
    </source>
</reference>
<evidence type="ECO:0000313" key="3">
    <source>
        <dbReference type="Proteomes" id="UP001501470"/>
    </source>
</evidence>
<dbReference type="InterPro" id="IPR016040">
    <property type="entry name" value="NAD(P)-bd_dom"/>
</dbReference>
<dbReference type="PANTHER" id="PTHR47129:SF1">
    <property type="entry name" value="NMRA-LIKE DOMAIN-CONTAINING PROTEIN"/>
    <property type="match status" value="1"/>
</dbReference>
<name>A0ABP4NKB7_9ACTN</name>
<dbReference type="RefSeq" id="WP_344512466.1">
    <property type="nucleotide sequence ID" value="NZ_BAAAQD010000033.1"/>
</dbReference>
<evidence type="ECO:0000259" key="1">
    <source>
        <dbReference type="Pfam" id="PF13460"/>
    </source>
</evidence>
<dbReference type="InterPro" id="IPR052718">
    <property type="entry name" value="NmrA-type_oxidoreductase"/>
</dbReference>
<dbReference type="SUPFAM" id="SSF51735">
    <property type="entry name" value="NAD(P)-binding Rossmann-fold domains"/>
    <property type="match status" value="1"/>
</dbReference>
<dbReference type="EMBL" id="BAAAQD010000033">
    <property type="protein sequence ID" value="GAA1563194.1"/>
    <property type="molecule type" value="Genomic_DNA"/>
</dbReference>
<dbReference type="Gene3D" id="3.40.50.720">
    <property type="entry name" value="NAD(P)-binding Rossmann-like Domain"/>
    <property type="match status" value="1"/>
</dbReference>
<keyword evidence="3" id="KW-1185">Reference proteome</keyword>
<dbReference type="PANTHER" id="PTHR47129">
    <property type="entry name" value="QUINONE OXIDOREDUCTASE 2"/>
    <property type="match status" value="1"/>
</dbReference>